<dbReference type="HAMAP" id="MF_00306">
    <property type="entry name" value="SRP54"/>
    <property type="match status" value="1"/>
</dbReference>
<keyword evidence="8 10" id="KW-0687">Ribonucleoprotein</keyword>
<evidence type="ECO:0000256" key="6">
    <source>
        <dbReference type="ARBA" id="ARBA00023134"/>
    </source>
</evidence>
<dbReference type="Pfam" id="PF02881">
    <property type="entry name" value="SRP54_N"/>
    <property type="match status" value="1"/>
</dbReference>
<evidence type="ECO:0000256" key="5">
    <source>
        <dbReference type="ARBA" id="ARBA00022884"/>
    </source>
</evidence>
<evidence type="ECO:0000313" key="13">
    <source>
        <dbReference type="Proteomes" id="UP000217805"/>
    </source>
</evidence>
<evidence type="ECO:0000256" key="3">
    <source>
        <dbReference type="ARBA" id="ARBA00022741"/>
    </source>
</evidence>
<keyword evidence="5 10" id="KW-0694">RNA-binding</keyword>
<comment type="function">
    <text evidence="10">Involved in targeting and insertion of nascent membrane proteins into the cytoplasmic membrane. Binds to the hydrophobic signal sequence of the ribosome-nascent chain (RNC) as it emerges from the ribosomes. The SRP-RNC complex is then targeted to the cytoplasmic membrane where it interacts with the SRP receptor FtsY.</text>
</comment>
<evidence type="ECO:0000313" key="12">
    <source>
        <dbReference type="EMBL" id="BAR91940.1"/>
    </source>
</evidence>
<evidence type="ECO:0000259" key="11">
    <source>
        <dbReference type="PROSITE" id="PS00300"/>
    </source>
</evidence>
<keyword evidence="2 10" id="KW-0963">Cytoplasm</keyword>
<comment type="subunit">
    <text evidence="10">Part of the signal recognition particle protein translocation system, which is composed of SRP and FtsY.</text>
</comment>
<dbReference type="InterPro" id="IPR036225">
    <property type="entry name" value="SRP/SRP_N"/>
</dbReference>
<dbReference type="EMBL" id="AP014609">
    <property type="protein sequence ID" value="BAR91940.1"/>
    <property type="molecule type" value="Genomic_DNA"/>
</dbReference>
<dbReference type="Pfam" id="PF02978">
    <property type="entry name" value="SRP_SPB"/>
    <property type="match status" value="1"/>
</dbReference>
<feature type="binding site" evidence="10">
    <location>
        <begin position="246"/>
        <end position="249"/>
    </location>
    <ligand>
        <name>GTP</name>
        <dbReference type="ChEBI" id="CHEBI:37565"/>
    </ligand>
</feature>
<dbReference type="NCBIfam" id="TIGR00959">
    <property type="entry name" value="ffh"/>
    <property type="match status" value="1"/>
</dbReference>
<dbReference type="SMART" id="SM00962">
    <property type="entry name" value="SRP54"/>
    <property type="match status" value="1"/>
</dbReference>
<dbReference type="InterPro" id="IPR036891">
    <property type="entry name" value="Signal_recog_part_SRP54_M_sf"/>
</dbReference>
<keyword evidence="13" id="KW-1185">Reference proteome</keyword>
<accession>A0ABM7EY82</accession>
<dbReference type="SMART" id="SM00382">
    <property type="entry name" value="AAA"/>
    <property type="match status" value="1"/>
</dbReference>
<protein>
    <recommendedName>
        <fullName evidence="10">Signal recognition particle protein</fullName>
        <ecNumber evidence="10">3.6.5.4</ecNumber>
    </recommendedName>
    <alternativeName>
        <fullName evidence="10">Fifty-four homolog</fullName>
    </alternativeName>
</protein>
<keyword evidence="4 10" id="KW-0378">Hydrolase</keyword>
<dbReference type="PROSITE" id="PS00300">
    <property type="entry name" value="SRP54"/>
    <property type="match status" value="1"/>
</dbReference>
<evidence type="ECO:0000256" key="10">
    <source>
        <dbReference type="HAMAP-Rule" id="MF_00306"/>
    </source>
</evidence>
<sequence length="449" mass="50946">MFEHLQNKISKALHILKGHNTITEINIASSLKEIGRALIDADVNHKIVRNFIQKVQETSIGKKVLTSLNPKQLITKIVYDELVFLMGEKNIGINLSKNPSIILICGLQGSGKTSFSSKLALFLMKKNKSPLLVSVDIHRPAAVDQLKLIAKKVNIPVFSLEKSKNVIEIVDQSILYAFKKKKNVIIIDTAGRLAIDRIMMKEIQKINQYSNPDEVLFVVDAMTGQDAINTAQSFSKVLNFDGIVITKLDGDCRGGVAITISSVIKKPIKFISNGEKIEDLEVFYPERIANRILGMGDIVSLVEKVQEQFDETKTKKIYQKISKNRFNFNDLLDQIQQIKKIGNIKNIISMIPGINKYFSFDGNQKNSFKKIEAIIHSMTPYERNNPKILLDVRRKKRISKGSGITLSHIDLFMKQFYDMNQIMKKIHAHSGKETIKNFIYKMIKKENNV</sequence>
<dbReference type="Proteomes" id="UP000217805">
    <property type="component" value="Chromosome"/>
</dbReference>
<comment type="domain">
    <text evidence="10">Composed of three domains: the N-terminal N domain, which is responsible for interactions with the ribosome, the central G domain, which binds GTP, and the C-terminal M domain, which binds the RNA and the signal sequence of the RNC.</text>
</comment>
<dbReference type="PANTHER" id="PTHR11564">
    <property type="entry name" value="SIGNAL RECOGNITION PARTICLE 54K PROTEIN SRP54"/>
    <property type="match status" value="1"/>
</dbReference>
<dbReference type="InterPro" id="IPR042101">
    <property type="entry name" value="SRP54_N_sf"/>
</dbReference>
<dbReference type="CDD" id="cd18539">
    <property type="entry name" value="SRP_G"/>
    <property type="match status" value="1"/>
</dbReference>
<gene>
    <name evidence="10 12" type="primary">ffh</name>
    <name evidence="12" type="ORF">BPAY_188</name>
</gene>
<feature type="binding site" evidence="10">
    <location>
        <begin position="188"/>
        <end position="192"/>
    </location>
    <ligand>
        <name>GTP</name>
        <dbReference type="ChEBI" id="CHEBI:37565"/>
    </ligand>
</feature>
<evidence type="ECO:0000256" key="1">
    <source>
        <dbReference type="ARBA" id="ARBA00005450"/>
    </source>
</evidence>
<comment type="catalytic activity">
    <reaction evidence="9 10">
        <text>GTP + H2O = GDP + phosphate + H(+)</text>
        <dbReference type="Rhea" id="RHEA:19669"/>
        <dbReference type="ChEBI" id="CHEBI:15377"/>
        <dbReference type="ChEBI" id="CHEBI:15378"/>
        <dbReference type="ChEBI" id="CHEBI:37565"/>
        <dbReference type="ChEBI" id="CHEBI:43474"/>
        <dbReference type="ChEBI" id="CHEBI:58189"/>
        <dbReference type="EC" id="3.6.5.4"/>
    </reaction>
</comment>
<evidence type="ECO:0000256" key="7">
    <source>
        <dbReference type="ARBA" id="ARBA00023135"/>
    </source>
</evidence>
<dbReference type="RefSeq" id="WP_096378057.1">
    <property type="nucleotide sequence ID" value="NZ_AP014609.1"/>
</dbReference>
<evidence type="ECO:0000256" key="4">
    <source>
        <dbReference type="ARBA" id="ARBA00022801"/>
    </source>
</evidence>
<dbReference type="Gene3D" id="1.10.260.30">
    <property type="entry name" value="Signal recognition particle, SRP54 subunit, M-domain"/>
    <property type="match status" value="1"/>
</dbReference>
<dbReference type="InterPro" id="IPR027417">
    <property type="entry name" value="P-loop_NTPase"/>
</dbReference>
<dbReference type="SUPFAM" id="SSF47364">
    <property type="entry name" value="Domain of the SRP/SRP receptor G-proteins"/>
    <property type="match status" value="1"/>
</dbReference>
<keyword evidence="3 10" id="KW-0547">Nucleotide-binding</keyword>
<organism evidence="12 13">
    <name type="scientific">Blattabacterium cuenoti BPAY</name>
    <dbReference type="NCBI Taxonomy" id="1457031"/>
    <lineage>
        <taxon>Bacteria</taxon>
        <taxon>Pseudomonadati</taxon>
        <taxon>Bacteroidota</taxon>
        <taxon>Flavobacteriia</taxon>
        <taxon>Flavobacteriales</taxon>
        <taxon>Blattabacteriaceae</taxon>
        <taxon>Blattabacterium</taxon>
    </lineage>
</organism>
<dbReference type="Pfam" id="PF00448">
    <property type="entry name" value="SRP54"/>
    <property type="match status" value="1"/>
</dbReference>
<keyword evidence="7 10" id="KW-0733">Signal recognition particle</keyword>
<keyword evidence="6 10" id="KW-0342">GTP-binding</keyword>
<comment type="similarity">
    <text evidence="1 10">Belongs to the GTP-binding SRP family. SRP54 subfamily.</text>
</comment>
<name>A0ABM7EY82_9FLAO</name>
<dbReference type="SUPFAM" id="SSF52540">
    <property type="entry name" value="P-loop containing nucleoside triphosphate hydrolases"/>
    <property type="match status" value="1"/>
</dbReference>
<dbReference type="EC" id="3.6.5.4" evidence="10"/>
<dbReference type="InterPro" id="IPR004780">
    <property type="entry name" value="SRP"/>
</dbReference>
<evidence type="ECO:0000256" key="8">
    <source>
        <dbReference type="ARBA" id="ARBA00023274"/>
    </source>
</evidence>
<dbReference type="InterPro" id="IPR013822">
    <property type="entry name" value="Signal_recog_particl_SRP54_hlx"/>
</dbReference>
<proteinExistence type="inferred from homology"/>
<feature type="domain" description="SRP54-type proteins GTP-binding" evidence="11">
    <location>
        <begin position="267"/>
        <end position="280"/>
    </location>
</feature>
<dbReference type="Gene3D" id="3.40.50.300">
    <property type="entry name" value="P-loop containing nucleotide triphosphate hydrolases"/>
    <property type="match status" value="1"/>
</dbReference>
<dbReference type="Gene3D" id="1.20.120.140">
    <property type="entry name" value="Signal recognition particle SRP54, nucleotide-binding domain"/>
    <property type="match status" value="1"/>
</dbReference>
<evidence type="ECO:0000256" key="2">
    <source>
        <dbReference type="ARBA" id="ARBA00022490"/>
    </source>
</evidence>
<dbReference type="InterPro" id="IPR000897">
    <property type="entry name" value="SRP54_GTPase_dom"/>
</dbReference>
<dbReference type="PANTHER" id="PTHR11564:SF5">
    <property type="entry name" value="SIGNAL RECOGNITION PARTICLE SUBUNIT SRP54"/>
    <property type="match status" value="1"/>
</dbReference>
<dbReference type="SUPFAM" id="SSF47446">
    <property type="entry name" value="Signal peptide-binding domain"/>
    <property type="match status" value="1"/>
</dbReference>
<evidence type="ECO:0000256" key="9">
    <source>
        <dbReference type="ARBA" id="ARBA00048027"/>
    </source>
</evidence>
<reference evidence="12 13" key="1">
    <citation type="journal article" date="2015" name="Microbes Environ.">
        <title>An Efficient Strategy Developed for Next-Generation Sequencing of Endosymbiont Genomes Performed Using Crude DNA Isolated from Host Tissues: A Case Study of Blattabacterium cuenoti Inhabiting the Fat Bodies of Cockroaches.</title>
        <authorList>
            <person name="Kinjo Y."/>
            <person name="Saitoh S."/>
            <person name="Tokuda G."/>
        </authorList>
    </citation>
    <scope>NUCLEOTIDE SEQUENCE [LARGE SCALE GENOMIC DNA]</scope>
    <source>
        <strain evidence="12 13">BPAY</strain>
    </source>
</reference>
<feature type="binding site" evidence="10">
    <location>
        <begin position="106"/>
        <end position="113"/>
    </location>
    <ligand>
        <name>GTP</name>
        <dbReference type="ChEBI" id="CHEBI:37565"/>
    </ligand>
</feature>
<comment type="subcellular location">
    <subcellularLocation>
        <location evidence="10">Cytoplasm</location>
    </subcellularLocation>
    <text evidence="10">The SRP-RNC complex is targeted to the cytoplasmic membrane.</text>
</comment>
<dbReference type="SMART" id="SM00963">
    <property type="entry name" value="SRP54_N"/>
    <property type="match status" value="1"/>
</dbReference>
<dbReference type="InterPro" id="IPR004125">
    <property type="entry name" value="Signal_recog_particle_SRP54_M"/>
</dbReference>
<dbReference type="InterPro" id="IPR003593">
    <property type="entry name" value="AAA+_ATPase"/>
</dbReference>
<dbReference type="InterPro" id="IPR022941">
    <property type="entry name" value="SRP54"/>
</dbReference>